<dbReference type="InterPro" id="IPR052177">
    <property type="entry name" value="Divisome_Glycosyl_Hydrolase"/>
</dbReference>
<comment type="caution">
    <text evidence="4">The sequence shown here is derived from an EMBL/GenBank/DDBJ whole genome shotgun (WGS) entry which is preliminary data.</text>
</comment>
<dbReference type="PANTHER" id="PTHR43405">
    <property type="entry name" value="GLYCOSYL HYDROLASE DIGH"/>
    <property type="match status" value="1"/>
</dbReference>
<keyword evidence="1" id="KW-0732">Signal</keyword>
<accession>A0ABS4JXA4</accession>
<evidence type="ECO:0000259" key="2">
    <source>
        <dbReference type="Pfam" id="PF02638"/>
    </source>
</evidence>
<reference evidence="4 5" key="1">
    <citation type="submission" date="2021-03" db="EMBL/GenBank/DDBJ databases">
        <title>Genomic Encyclopedia of Type Strains, Phase IV (KMG-IV): sequencing the most valuable type-strain genomes for metagenomic binning, comparative biology and taxonomic classification.</title>
        <authorList>
            <person name="Goeker M."/>
        </authorList>
    </citation>
    <scope>NUCLEOTIDE SEQUENCE [LARGE SCALE GENOMIC DNA]</scope>
    <source>
        <strain evidence="4 5">DSM 27138</strain>
    </source>
</reference>
<dbReference type="EMBL" id="JAGGLG010000031">
    <property type="protein sequence ID" value="MBP2019611.1"/>
    <property type="molecule type" value="Genomic_DNA"/>
</dbReference>
<dbReference type="Pfam" id="PF02638">
    <property type="entry name" value="GHL10"/>
    <property type="match status" value="1"/>
</dbReference>
<evidence type="ECO:0008006" key="6">
    <source>
        <dbReference type="Google" id="ProtNLM"/>
    </source>
</evidence>
<organism evidence="4 5">
    <name type="scientific">Symbiobacterium terraclitae</name>
    <dbReference type="NCBI Taxonomy" id="557451"/>
    <lineage>
        <taxon>Bacteria</taxon>
        <taxon>Bacillati</taxon>
        <taxon>Bacillota</taxon>
        <taxon>Clostridia</taxon>
        <taxon>Eubacteriales</taxon>
        <taxon>Symbiobacteriaceae</taxon>
        <taxon>Symbiobacterium</taxon>
    </lineage>
</organism>
<gene>
    <name evidence="4" type="ORF">J2Z79_003053</name>
</gene>
<dbReference type="Gene3D" id="3.20.20.80">
    <property type="entry name" value="Glycosidases"/>
    <property type="match status" value="1"/>
</dbReference>
<evidence type="ECO:0000313" key="4">
    <source>
        <dbReference type="EMBL" id="MBP2019611.1"/>
    </source>
</evidence>
<dbReference type="Pfam" id="PF16373">
    <property type="entry name" value="DUF4985"/>
    <property type="match status" value="1"/>
</dbReference>
<dbReference type="PANTHER" id="PTHR43405:SF1">
    <property type="entry name" value="GLYCOSYL HYDROLASE DIGH"/>
    <property type="match status" value="1"/>
</dbReference>
<dbReference type="Proteomes" id="UP001519289">
    <property type="component" value="Unassembled WGS sequence"/>
</dbReference>
<dbReference type="InterPro" id="IPR017853">
    <property type="entry name" value="GH"/>
</dbReference>
<feature type="domain" description="Glycosyl hydrolase-like 10" evidence="2">
    <location>
        <begin position="32"/>
        <end position="307"/>
    </location>
</feature>
<feature type="domain" description="DUF4985" evidence="3">
    <location>
        <begin position="336"/>
        <end position="441"/>
    </location>
</feature>
<evidence type="ECO:0000259" key="3">
    <source>
        <dbReference type="Pfam" id="PF16373"/>
    </source>
</evidence>
<sequence length="447" mass="49321">MAEIRTMHPEPKMIWFDQSANAGRLSTPEGVARMVERCAEAGITDLLVNVRSPDGLALYRSRLVPHRSLVHADYPADYDLLALVLEEGHRRGLRVHAAPDVFSGGRWSYHHPAYAASRHPDWQSVVYGLDPASLRPACFPYTKVPKGLVTAVPINNEGVGFLNPGHPEVQEHLLAVLEELAREYPVDGFCLDRGRYDGLHVDFSEHTRRALAERTGEPLAGDDWPERVYRILRPGEEEGPAAAPAPDRHGGVTGYAAAEGGTVIPGTRCAPGPLFGAWLEYRAAAVRSFFVAARQRVKAVRPDVLFGDYTGSWYPLYYQVGVNWASRRYDPGLPFLPPTYQETGYAEQLDYLCSGCYYPEVTVAEARAKGAPADWYSVEGAADLAVGAVMGDTPLIGSLFLQQYEGDVAQYQKAVAACRTRTAGVMLFDLCYVDGYDWWEATRAALR</sequence>
<dbReference type="InterPro" id="IPR003790">
    <property type="entry name" value="GHL10"/>
</dbReference>
<name>A0ABS4JXA4_9FIRM</name>
<keyword evidence="5" id="KW-1185">Reference proteome</keyword>
<dbReference type="InterPro" id="IPR032280">
    <property type="entry name" value="DUF4985"/>
</dbReference>
<dbReference type="RefSeq" id="WP_209467714.1">
    <property type="nucleotide sequence ID" value="NZ_JAGGLG010000031.1"/>
</dbReference>
<protein>
    <recommendedName>
        <fullName evidence="6">Glycosyl hydrolase-like 10 domain-containing protein</fullName>
    </recommendedName>
</protein>
<proteinExistence type="predicted"/>
<dbReference type="SUPFAM" id="SSF51445">
    <property type="entry name" value="(Trans)glycosidases"/>
    <property type="match status" value="1"/>
</dbReference>
<evidence type="ECO:0000256" key="1">
    <source>
        <dbReference type="ARBA" id="ARBA00022729"/>
    </source>
</evidence>
<evidence type="ECO:0000313" key="5">
    <source>
        <dbReference type="Proteomes" id="UP001519289"/>
    </source>
</evidence>